<keyword evidence="1" id="KW-0805">Transcription regulation</keyword>
<dbReference type="PRINTS" id="PR00455">
    <property type="entry name" value="HTHTETR"/>
</dbReference>
<dbReference type="RefSeq" id="WP_353864258.1">
    <property type="nucleotide sequence ID" value="NZ_CP088295.1"/>
</dbReference>
<evidence type="ECO:0000259" key="5">
    <source>
        <dbReference type="Pfam" id="PF13305"/>
    </source>
</evidence>
<protein>
    <submittedName>
        <fullName evidence="6">TetR/AcrR family transcriptional regulator</fullName>
    </submittedName>
</protein>
<dbReference type="SUPFAM" id="SSF48498">
    <property type="entry name" value="Tetracyclin repressor-like, C-terminal domain"/>
    <property type="match status" value="1"/>
</dbReference>
<evidence type="ECO:0000256" key="3">
    <source>
        <dbReference type="ARBA" id="ARBA00023163"/>
    </source>
</evidence>
<gene>
    <name evidence="6" type="ORF">LRS13_24345</name>
</gene>
<proteinExistence type="predicted"/>
<dbReference type="PANTHER" id="PTHR30055">
    <property type="entry name" value="HTH-TYPE TRANSCRIPTIONAL REGULATOR RUTR"/>
    <property type="match status" value="1"/>
</dbReference>
<sequence>MKIGSRSARGSVSFEAILNAAERQFLAHGFERTRVEDIARAANVSVGTVYLHFENKDGVYAAVILRGQDIMLTEYIYPAIDLDLPPWQRIEQWCHAYMQFFEDHEPRARIMALQAYGEHTSGAPAAMHDALRENITHFNDRWVALFVDAAEAGQLSDADPVAASRFVWSSVYGICLTNLRHTFLQFDYAELRKVLDAGMQLMGVEDPRSKRFRRKPS</sequence>
<name>A0ABY5PGH0_9ACTN</name>
<evidence type="ECO:0000256" key="1">
    <source>
        <dbReference type="ARBA" id="ARBA00023015"/>
    </source>
</evidence>
<evidence type="ECO:0000313" key="6">
    <source>
        <dbReference type="EMBL" id="UUY03753.1"/>
    </source>
</evidence>
<dbReference type="Gene3D" id="1.10.357.10">
    <property type="entry name" value="Tetracycline Repressor, domain 2"/>
    <property type="match status" value="1"/>
</dbReference>
<dbReference type="InterPro" id="IPR050109">
    <property type="entry name" value="HTH-type_TetR-like_transc_reg"/>
</dbReference>
<feature type="domain" description="HTH tetR-type" evidence="4">
    <location>
        <begin position="17"/>
        <end position="63"/>
    </location>
</feature>
<accession>A0ABY5PGH0</accession>
<dbReference type="SUPFAM" id="SSF46689">
    <property type="entry name" value="Homeodomain-like"/>
    <property type="match status" value="1"/>
</dbReference>
<keyword evidence="3" id="KW-0804">Transcription</keyword>
<dbReference type="EMBL" id="CP088295">
    <property type="protein sequence ID" value="UUY03753.1"/>
    <property type="molecule type" value="Genomic_DNA"/>
</dbReference>
<dbReference type="Proteomes" id="UP001058860">
    <property type="component" value="Chromosome"/>
</dbReference>
<evidence type="ECO:0000259" key="4">
    <source>
        <dbReference type="Pfam" id="PF00440"/>
    </source>
</evidence>
<dbReference type="Pfam" id="PF13305">
    <property type="entry name" value="TetR_C_33"/>
    <property type="match status" value="1"/>
</dbReference>
<dbReference type="InterPro" id="IPR001647">
    <property type="entry name" value="HTH_TetR"/>
</dbReference>
<evidence type="ECO:0000256" key="2">
    <source>
        <dbReference type="ARBA" id="ARBA00023125"/>
    </source>
</evidence>
<reference evidence="7" key="1">
    <citation type="submission" date="2021-11" db="EMBL/GenBank/DDBJ databases">
        <title>Cultivation dependent microbiological survey of springs from the worlds oldest radium mine currently devoted to the extraction of radon-saturated water.</title>
        <authorList>
            <person name="Kapinusova G."/>
            <person name="Smrhova T."/>
            <person name="Strejcek M."/>
            <person name="Suman J."/>
            <person name="Jani K."/>
            <person name="Pajer P."/>
            <person name="Uhlik O."/>
        </authorList>
    </citation>
    <scope>NUCLEOTIDE SEQUENCE [LARGE SCALE GENOMIC DNA]</scope>
    <source>
        <strain evidence="7">J379</strain>
    </source>
</reference>
<dbReference type="InterPro" id="IPR036271">
    <property type="entry name" value="Tet_transcr_reg_TetR-rel_C_sf"/>
</dbReference>
<keyword evidence="7" id="KW-1185">Reference proteome</keyword>
<keyword evidence="2" id="KW-0238">DNA-binding</keyword>
<organism evidence="6 7">
    <name type="scientific">Svornostia abyssi</name>
    <dbReference type="NCBI Taxonomy" id="2898438"/>
    <lineage>
        <taxon>Bacteria</taxon>
        <taxon>Bacillati</taxon>
        <taxon>Actinomycetota</taxon>
        <taxon>Thermoleophilia</taxon>
        <taxon>Solirubrobacterales</taxon>
        <taxon>Baekduiaceae</taxon>
        <taxon>Svornostia</taxon>
    </lineage>
</organism>
<dbReference type="InterPro" id="IPR025996">
    <property type="entry name" value="MT1864/Rv1816-like_C"/>
</dbReference>
<evidence type="ECO:0000313" key="7">
    <source>
        <dbReference type="Proteomes" id="UP001058860"/>
    </source>
</evidence>
<feature type="domain" description="HTH-type transcriptional regulator MT1864/Rv1816-like C-terminal" evidence="5">
    <location>
        <begin position="91"/>
        <end position="190"/>
    </location>
</feature>
<dbReference type="InterPro" id="IPR009057">
    <property type="entry name" value="Homeodomain-like_sf"/>
</dbReference>
<dbReference type="Pfam" id="PF00440">
    <property type="entry name" value="TetR_N"/>
    <property type="match status" value="1"/>
</dbReference>
<dbReference type="PANTHER" id="PTHR30055:SF234">
    <property type="entry name" value="HTH-TYPE TRANSCRIPTIONAL REGULATOR BETI"/>
    <property type="match status" value="1"/>
</dbReference>